<dbReference type="EMBL" id="JAFLVR010000032">
    <property type="protein sequence ID" value="MBO0453385.1"/>
    <property type="molecule type" value="Genomic_DNA"/>
</dbReference>
<sequence length="110" mass="12874">MKKALLIVHHYKPEKDKLWGSLATDYATSDMIKNIADLFPDHDWRPATIAEARQILRKFDIDRLLLVPMLKEYAEELDAYPDVHVDCLTPDIYGKISKPPFAFLRKEYLK</sequence>
<name>A0ABS3HIU3_9ENTE</name>
<gene>
    <name evidence="1" type="ORF">JZO85_14055</name>
</gene>
<evidence type="ECO:0000313" key="2">
    <source>
        <dbReference type="Proteomes" id="UP000664495"/>
    </source>
</evidence>
<reference evidence="1 2" key="1">
    <citation type="submission" date="2021-03" db="EMBL/GenBank/DDBJ databases">
        <title>Enterococcal diversity collection.</title>
        <authorList>
            <person name="Gilmore M.S."/>
            <person name="Schwartzman J."/>
            <person name="Van Tyne D."/>
            <person name="Martin M."/>
            <person name="Earl A.M."/>
            <person name="Manson A.L."/>
            <person name="Straub T."/>
            <person name="Salamzade R."/>
            <person name="Saavedra J."/>
            <person name="Lebreton F."/>
            <person name="Prichula J."/>
            <person name="Schaufler K."/>
            <person name="Gaca A."/>
            <person name="Sgardioli B."/>
            <person name="Wagenaar J."/>
            <person name="Strong T."/>
        </authorList>
    </citation>
    <scope>NUCLEOTIDE SEQUENCE [LARGE SCALE GENOMIC DNA]</scope>
    <source>
        <strain evidence="1 2">MJM16</strain>
    </source>
</reference>
<dbReference type="Proteomes" id="UP000664495">
    <property type="component" value="Unassembled WGS sequence"/>
</dbReference>
<protein>
    <submittedName>
        <fullName evidence="1">Uncharacterized protein</fullName>
    </submittedName>
</protein>
<organism evidence="1 2">
    <name type="scientific">Candidatus Enterococcus murrayae</name>
    <dbReference type="NCBI Taxonomy" id="2815321"/>
    <lineage>
        <taxon>Bacteria</taxon>
        <taxon>Bacillati</taxon>
        <taxon>Bacillota</taxon>
        <taxon>Bacilli</taxon>
        <taxon>Lactobacillales</taxon>
        <taxon>Enterococcaceae</taxon>
        <taxon>Enterococcus</taxon>
    </lineage>
</organism>
<evidence type="ECO:0000313" key="1">
    <source>
        <dbReference type="EMBL" id="MBO0453385.1"/>
    </source>
</evidence>
<keyword evidence="2" id="KW-1185">Reference proteome</keyword>
<proteinExistence type="predicted"/>
<accession>A0ABS3HIU3</accession>
<comment type="caution">
    <text evidence="1">The sequence shown here is derived from an EMBL/GenBank/DDBJ whole genome shotgun (WGS) entry which is preliminary data.</text>
</comment>
<dbReference type="RefSeq" id="WP_207109162.1">
    <property type="nucleotide sequence ID" value="NZ_JAFLVR010000032.1"/>
</dbReference>